<dbReference type="RefSeq" id="WP_068281363.1">
    <property type="nucleotide sequence ID" value="NZ_CP014880.1"/>
</dbReference>
<reference evidence="3 4" key="1">
    <citation type="submission" date="2016-03" db="EMBL/GenBank/DDBJ databases">
        <title>Pediococcus and Lactobacillus from brewery environment - whole genome sequencing and assembly.</title>
        <authorList>
            <person name="Behr J."/>
            <person name="Geissler A.J."/>
            <person name="Vogel R.F."/>
        </authorList>
    </citation>
    <scope>NUCLEOTIDE SEQUENCE [LARGE SCALE GENOMIC DNA]</scope>
    <source>
        <strain evidence="3 4">TMW 1.1989</strain>
        <plasmid evidence="4">pl11989-7</plasmid>
    </source>
</reference>
<dbReference type="AlphaFoldDB" id="A0A192H6D2"/>
<dbReference type="SUPFAM" id="SSF46785">
    <property type="entry name" value="Winged helix' DNA-binding domain"/>
    <property type="match status" value="2"/>
</dbReference>
<geneLocation type="plasmid" evidence="4">
    <name>pl11989-7</name>
</geneLocation>
<feature type="domain" description="Initiator Rep protein WH1" evidence="2">
    <location>
        <begin position="22"/>
        <end position="168"/>
    </location>
</feature>
<name>A0A192H6D2_9LACO</name>
<sequence>MSTSKKAVLAIENLLSRQEYMVYQGNDLAKAFGGLSSFEQRVLDYCFSFVKKEDKAREVYEVTALEIIKHFGLNTSGQNYQRIAAAFKRLNENTALYLPVRRDDGTRGIRLTQLFSMIDFYVDGAVRFRFSEDAAPLVFGLTKNFYSFHLWELSRIKGKYTLILLKLWEAKRSGNEVRTTIEAPVSEWQSWFLGTDKKVSNSRFYTSILNRAMEELELKLNIDCFLTSLKSGRKIVSYRLEILDKSKLVNS</sequence>
<accession>A0A192H6D2</accession>
<gene>
    <name evidence="3" type="ORF">AYR53_13225</name>
</gene>
<evidence type="ECO:0000313" key="3">
    <source>
        <dbReference type="EMBL" id="ANK63773.1"/>
    </source>
</evidence>
<dbReference type="InterPro" id="IPR000525">
    <property type="entry name" value="Initiator_Rep_WH1"/>
</dbReference>
<dbReference type="Gene3D" id="1.10.10.10">
    <property type="entry name" value="Winged helix-like DNA-binding domain superfamily/Winged helix DNA-binding domain"/>
    <property type="match status" value="2"/>
</dbReference>
<dbReference type="GO" id="GO:0006270">
    <property type="term" value="P:DNA replication initiation"/>
    <property type="evidence" value="ECO:0007669"/>
    <property type="project" value="InterPro"/>
</dbReference>
<keyword evidence="4" id="KW-1185">Reference proteome</keyword>
<dbReference type="InterPro" id="IPR036388">
    <property type="entry name" value="WH-like_DNA-bd_sf"/>
</dbReference>
<comment type="similarity">
    <text evidence="1">Belongs to the initiator RepB protein family.</text>
</comment>
<dbReference type="GeneID" id="42983216"/>
<dbReference type="Pfam" id="PF21205">
    <property type="entry name" value="Rep3_C"/>
    <property type="match status" value="1"/>
</dbReference>
<organism evidence="3 4">
    <name type="scientific">Loigolactobacillus backii</name>
    <dbReference type="NCBI Taxonomy" id="375175"/>
    <lineage>
        <taxon>Bacteria</taxon>
        <taxon>Bacillati</taxon>
        <taxon>Bacillota</taxon>
        <taxon>Bacilli</taxon>
        <taxon>Lactobacillales</taxon>
        <taxon>Lactobacillaceae</taxon>
        <taxon>Loigolactobacillus</taxon>
    </lineage>
</organism>
<dbReference type="Proteomes" id="UP000078582">
    <property type="component" value="Plasmid pL11989-7"/>
</dbReference>
<proteinExistence type="inferred from homology"/>
<evidence type="ECO:0000313" key="4">
    <source>
        <dbReference type="Proteomes" id="UP000078582"/>
    </source>
</evidence>
<dbReference type="OrthoDB" id="2219194at2"/>
<evidence type="ECO:0000259" key="2">
    <source>
        <dbReference type="Pfam" id="PF01051"/>
    </source>
</evidence>
<protein>
    <submittedName>
        <fullName evidence="3">Replication initiation protein</fullName>
    </submittedName>
</protein>
<keyword evidence="3" id="KW-0614">Plasmid</keyword>
<dbReference type="InterPro" id="IPR036390">
    <property type="entry name" value="WH_DNA-bd_sf"/>
</dbReference>
<dbReference type="GO" id="GO:0003887">
    <property type="term" value="F:DNA-directed DNA polymerase activity"/>
    <property type="evidence" value="ECO:0007669"/>
    <property type="project" value="InterPro"/>
</dbReference>
<evidence type="ECO:0000256" key="1">
    <source>
        <dbReference type="ARBA" id="ARBA00038283"/>
    </source>
</evidence>
<dbReference type="Pfam" id="PF01051">
    <property type="entry name" value="Rep3_N"/>
    <property type="match status" value="1"/>
</dbReference>
<dbReference type="EMBL" id="CP014880">
    <property type="protein sequence ID" value="ANK63773.1"/>
    <property type="molecule type" value="Genomic_DNA"/>
</dbReference>